<feature type="region of interest" description="Disordered" evidence="1">
    <location>
        <begin position="55"/>
        <end position="76"/>
    </location>
</feature>
<feature type="signal peptide" evidence="2">
    <location>
        <begin position="1"/>
        <end position="21"/>
    </location>
</feature>
<keyword evidence="2" id="KW-0732">Signal</keyword>
<evidence type="ECO:0000313" key="3">
    <source>
        <dbReference type="EMBL" id="ESW07201.1"/>
    </source>
</evidence>
<reference evidence="4" key="1">
    <citation type="journal article" date="2014" name="Nat. Genet.">
        <title>A reference genome for common bean and genome-wide analysis of dual domestications.</title>
        <authorList>
            <person name="Schmutz J."/>
            <person name="McClean P.E."/>
            <person name="Mamidi S."/>
            <person name="Wu G.A."/>
            <person name="Cannon S.B."/>
            <person name="Grimwood J."/>
            <person name="Jenkins J."/>
            <person name="Shu S."/>
            <person name="Song Q."/>
            <person name="Chavarro C."/>
            <person name="Torres-Torres M."/>
            <person name="Geffroy V."/>
            <person name="Moghaddam S.M."/>
            <person name="Gao D."/>
            <person name="Abernathy B."/>
            <person name="Barry K."/>
            <person name="Blair M."/>
            <person name="Brick M.A."/>
            <person name="Chovatia M."/>
            <person name="Gepts P."/>
            <person name="Goodstein D.M."/>
            <person name="Gonzales M."/>
            <person name="Hellsten U."/>
            <person name="Hyten D.L."/>
            <person name="Jia G."/>
            <person name="Kelly J.D."/>
            <person name="Kudrna D."/>
            <person name="Lee R."/>
            <person name="Richard M.M."/>
            <person name="Miklas P.N."/>
            <person name="Osorno J.M."/>
            <person name="Rodrigues J."/>
            <person name="Thareau V."/>
            <person name="Urrea C.A."/>
            <person name="Wang M."/>
            <person name="Yu Y."/>
            <person name="Zhang M."/>
            <person name="Wing R.A."/>
            <person name="Cregan P.B."/>
            <person name="Rokhsar D.S."/>
            <person name="Jackson S.A."/>
        </authorList>
    </citation>
    <scope>NUCLEOTIDE SEQUENCE [LARGE SCALE GENOMIC DNA]</scope>
    <source>
        <strain evidence="4">cv. G19833</strain>
    </source>
</reference>
<organism evidence="3 4">
    <name type="scientific">Phaseolus vulgaris</name>
    <name type="common">Kidney bean</name>
    <name type="synonym">French bean</name>
    <dbReference type="NCBI Taxonomy" id="3885"/>
    <lineage>
        <taxon>Eukaryota</taxon>
        <taxon>Viridiplantae</taxon>
        <taxon>Streptophyta</taxon>
        <taxon>Embryophyta</taxon>
        <taxon>Tracheophyta</taxon>
        <taxon>Spermatophyta</taxon>
        <taxon>Magnoliopsida</taxon>
        <taxon>eudicotyledons</taxon>
        <taxon>Gunneridae</taxon>
        <taxon>Pentapetalae</taxon>
        <taxon>rosids</taxon>
        <taxon>fabids</taxon>
        <taxon>Fabales</taxon>
        <taxon>Fabaceae</taxon>
        <taxon>Papilionoideae</taxon>
        <taxon>50 kb inversion clade</taxon>
        <taxon>NPAAA clade</taxon>
        <taxon>indigoferoid/millettioid clade</taxon>
        <taxon>Phaseoleae</taxon>
        <taxon>Phaseolus</taxon>
    </lineage>
</organism>
<proteinExistence type="predicted"/>
<evidence type="ECO:0000313" key="4">
    <source>
        <dbReference type="Proteomes" id="UP000000226"/>
    </source>
</evidence>
<dbReference type="Proteomes" id="UP000000226">
    <property type="component" value="Chromosome 10"/>
</dbReference>
<keyword evidence="4" id="KW-1185">Reference proteome</keyword>
<dbReference type="PANTHER" id="PTHR34970">
    <property type="entry name" value="ABC TRANSPORTER A FAMILY PROTEIN"/>
    <property type="match status" value="1"/>
</dbReference>
<dbReference type="Gramene" id="ESW07201">
    <property type="protein sequence ID" value="ESW07201"/>
    <property type="gene ID" value="PHAVU_010G110100g"/>
</dbReference>
<feature type="compositionally biased region" description="Low complexity" evidence="1">
    <location>
        <begin position="65"/>
        <end position="76"/>
    </location>
</feature>
<evidence type="ECO:0000256" key="1">
    <source>
        <dbReference type="SAM" id="MobiDB-lite"/>
    </source>
</evidence>
<protein>
    <submittedName>
        <fullName evidence="3">Uncharacterized protein</fullName>
    </submittedName>
</protein>
<feature type="chain" id="PRO_5004754044" evidence="2">
    <location>
        <begin position="22"/>
        <end position="86"/>
    </location>
</feature>
<dbReference type="EMBL" id="CM002297">
    <property type="protein sequence ID" value="ESW07201.1"/>
    <property type="molecule type" value="Genomic_DNA"/>
</dbReference>
<accession>V7ASM9</accession>
<dbReference type="SMR" id="V7ASM9"/>
<dbReference type="AlphaFoldDB" id="V7ASM9"/>
<name>V7ASM9_PHAVU</name>
<evidence type="ECO:0000256" key="2">
    <source>
        <dbReference type="SAM" id="SignalP"/>
    </source>
</evidence>
<dbReference type="OrthoDB" id="1857675at2759"/>
<dbReference type="PANTHER" id="PTHR34970:SF5">
    <property type="entry name" value="PROTEIN, PUTATIVE-RELATED"/>
    <property type="match status" value="1"/>
</dbReference>
<gene>
    <name evidence="3" type="ORF">PHAVU_010G110100g</name>
</gene>
<sequence length="86" mass="9602">MSRSRLLWFTFGFASSYAVFSQCVLKDLLVQSNALYSHLEDEFGVLQTRISKIESSLPKPSSVLAPPSASDQSSSSELAFWFKSNF</sequence>
<dbReference type="STRING" id="3885.V7ASM9"/>